<evidence type="ECO:0000259" key="4">
    <source>
        <dbReference type="Pfam" id="PF16347"/>
    </source>
</evidence>
<dbReference type="InterPro" id="IPR002591">
    <property type="entry name" value="Phosphodiest/P_Trfase"/>
</dbReference>
<dbReference type="PROSITE" id="PS00523">
    <property type="entry name" value="SULFATASE_1"/>
    <property type="match status" value="1"/>
</dbReference>
<feature type="coiled-coil region" evidence="3">
    <location>
        <begin position="452"/>
        <end position="479"/>
    </location>
</feature>
<dbReference type="EMBL" id="CP019633">
    <property type="protein sequence ID" value="AQQ09814.1"/>
    <property type="molecule type" value="Genomic_DNA"/>
</dbReference>
<dbReference type="InterPro" id="IPR017850">
    <property type="entry name" value="Alkaline_phosphatase_core_sf"/>
</dbReference>
<comment type="similarity">
    <text evidence="1">Belongs to the sulfatase family.</text>
</comment>
<dbReference type="PANTHER" id="PTHR43108">
    <property type="entry name" value="N-ACETYLGLUCOSAMINE-6-SULFATASE FAMILY MEMBER"/>
    <property type="match status" value="1"/>
</dbReference>
<dbReference type="EC" id="3.1.6.1" evidence="5"/>
<dbReference type="GO" id="GO:0004065">
    <property type="term" value="F:arylsulfatase activity"/>
    <property type="evidence" value="ECO:0007669"/>
    <property type="project" value="UniProtKB-EC"/>
</dbReference>
<evidence type="ECO:0000313" key="6">
    <source>
        <dbReference type="Proteomes" id="UP000188273"/>
    </source>
</evidence>
<dbReference type="STRING" id="1940790.L21SP3_01633"/>
<dbReference type="Proteomes" id="UP000188273">
    <property type="component" value="Chromosome"/>
</dbReference>
<evidence type="ECO:0000313" key="5">
    <source>
        <dbReference type="EMBL" id="AQQ09814.1"/>
    </source>
</evidence>
<dbReference type="AlphaFoldDB" id="A0A1Q2HRB8"/>
<organism evidence="5 6">
    <name type="scientific">Sedimentisphaera cyanobacteriorum</name>
    <dbReference type="NCBI Taxonomy" id="1940790"/>
    <lineage>
        <taxon>Bacteria</taxon>
        <taxon>Pseudomonadati</taxon>
        <taxon>Planctomycetota</taxon>
        <taxon>Phycisphaerae</taxon>
        <taxon>Sedimentisphaerales</taxon>
        <taxon>Sedimentisphaeraceae</taxon>
        <taxon>Sedimentisphaera</taxon>
    </lineage>
</organism>
<protein>
    <submittedName>
        <fullName evidence="5">Arylsulfatase</fullName>
        <ecNumber evidence="5">3.1.6.1</ecNumber>
    </submittedName>
</protein>
<reference evidence="6" key="1">
    <citation type="submission" date="2017-02" db="EMBL/GenBank/DDBJ databases">
        <title>Comparative genomics and description of representatives of a novel lineage of planctomycetes thriving in anoxic sediments.</title>
        <authorList>
            <person name="Spring S."/>
            <person name="Bunk B."/>
            <person name="Sproer C."/>
            <person name="Klenk H.-P."/>
        </authorList>
    </citation>
    <scope>NUCLEOTIDE SEQUENCE [LARGE SCALE GENOMIC DNA]</scope>
    <source>
        <strain evidence="6">L21-RPul-D3</strain>
    </source>
</reference>
<keyword evidence="3" id="KW-0175">Coiled coil</keyword>
<dbReference type="CDD" id="cd16031">
    <property type="entry name" value="G6S_like"/>
    <property type="match status" value="1"/>
</dbReference>
<dbReference type="OrthoDB" id="237120at2"/>
<dbReference type="PROSITE" id="PS00149">
    <property type="entry name" value="SULFATASE_2"/>
    <property type="match status" value="1"/>
</dbReference>
<keyword evidence="6" id="KW-1185">Reference proteome</keyword>
<name>A0A1Q2HRB8_9BACT</name>
<proteinExistence type="inferred from homology"/>
<feature type="domain" description="N-sulphoglucosamine sulphohydrolase C-terminal" evidence="4">
    <location>
        <begin position="319"/>
        <end position="471"/>
    </location>
</feature>
<gene>
    <name evidence="5" type="ORF">L21SP3_01633</name>
</gene>
<dbReference type="PANTHER" id="PTHR43108:SF6">
    <property type="entry name" value="N-SULPHOGLUCOSAMINE SULPHOHYDROLASE"/>
    <property type="match status" value="1"/>
</dbReference>
<dbReference type="Gene3D" id="3.40.720.10">
    <property type="entry name" value="Alkaline Phosphatase, subunit A"/>
    <property type="match status" value="1"/>
</dbReference>
<dbReference type="SUPFAM" id="SSF53649">
    <property type="entry name" value="Alkaline phosphatase-like"/>
    <property type="match status" value="1"/>
</dbReference>
<dbReference type="InterPro" id="IPR024607">
    <property type="entry name" value="Sulfatase_CS"/>
</dbReference>
<dbReference type="Pfam" id="PF01663">
    <property type="entry name" value="Phosphodiest"/>
    <property type="match status" value="1"/>
</dbReference>
<dbReference type="KEGG" id="pbu:L21SP3_01633"/>
<dbReference type="RefSeq" id="WP_077540461.1">
    <property type="nucleotide sequence ID" value="NZ_CP019633.1"/>
</dbReference>
<evidence type="ECO:0000256" key="3">
    <source>
        <dbReference type="SAM" id="Coils"/>
    </source>
</evidence>
<evidence type="ECO:0000256" key="1">
    <source>
        <dbReference type="ARBA" id="ARBA00008779"/>
    </source>
</evidence>
<sequence precursor="true">MKSRREFLKAGCLMSASLAFGSSLIGAEKKAKRPNIIFIMADDHASQAFSCYGSNRNKTPNLDRIAEEGMLFENCFCTNSICAPSRAVILTGKHSHINGKTTNRHNEPFDGSQQTVPKLMRKCGYQTAMIGKWHLRSEPTGFDHWEVLPGQGKYHDPVFKTEKGKKKYKGYVTDLITDFTIDWLENRNKDKPFFLMSHHKAPHRSWHPDEKHKGMYEDKEIPVPETFDDDYSTRCAAAEESEMTILNHLRKWDLKKTPPKGLTKEERKHWNYRRYMEDYLACIASIDDNIGRLLDYLKKSGLEENTIIIYTSDQGFFLGEHGWFDKRFMYEESLRMPLLMRWPRHIKPGRVTDSMVMNLDFAPTFLDAAGLDIPGDIQGESFVPILKGSEPDNWRDAVYYHYYEYPAVHQVKRHYGIRTKRYKLIHFYFDIDCWELYDLEKDPNELNNLYGKAEYQSLVKRLKAELKRLQVKYKDTEFIKNFKGGKKI</sequence>
<dbReference type="InterPro" id="IPR032506">
    <property type="entry name" value="SGSH_C"/>
</dbReference>
<dbReference type="PROSITE" id="PS51318">
    <property type="entry name" value="TAT"/>
    <property type="match status" value="1"/>
</dbReference>
<accession>A0A1Q2HRB8</accession>
<dbReference type="Pfam" id="PF16347">
    <property type="entry name" value="SGSH_C"/>
    <property type="match status" value="1"/>
</dbReference>
<keyword evidence="2 5" id="KW-0378">Hydrolase</keyword>
<evidence type="ECO:0000256" key="2">
    <source>
        <dbReference type="ARBA" id="ARBA00022801"/>
    </source>
</evidence>
<dbReference type="InterPro" id="IPR006311">
    <property type="entry name" value="TAT_signal"/>
</dbReference>